<name>A0ABV5QW05_9ACTN</name>
<dbReference type="Proteomes" id="UP001589716">
    <property type="component" value="Unassembled WGS sequence"/>
</dbReference>
<organism evidence="1 2">
    <name type="scientific">Streptomyces roseoviridis</name>
    <dbReference type="NCBI Taxonomy" id="67361"/>
    <lineage>
        <taxon>Bacteria</taxon>
        <taxon>Bacillati</taxon>
        <taxon>Actinomycetota</taxon>
        <taxon>Actinomycetes</taxon>
        <taxon>Kitasatosporales</taxon>
        <taxon>Streptomycetaceae</taxon>
        <taxon>Streptomyces</taxon>
    </lineage>
</organism>
<evidence type="ECO:0000313" key="2">
    <source>
        <dbReference type="Proteomes" id="UP001589716"/>
    </source>
</evidence>
<sequence length="81" mass="8619">MGGTATTAQADTRCDWSTIRINGNPGAELPSNASGHTHRTGNHYVGRITNTGGNIVVDWYADNNGGDDGDTWDSFYGTRVC</sequence>
<dbReference type="RefSeq" id="WP_345486554.1">
    <property type="nucleotide sequence ID" value="NZ_BAAAWU010000001.1"/>
</dbReference>
<accession>A0ABV5QW05</accession>
<reference evidence="1 2" key="1">
    <citation type="submission" date="2024-09" db="EMBL/GenBank/DDBJ databases">
        <authorList>
            <person name="Sun Q."/>
            <person name="Mori K."/>
        </authorList>
    </citation>
    <scope>NUCLEOTIDE SEQUENCE [LARGE SCALE GENOMIC DNA]</scope>
    <source>
        <strain evidence="1 2">JCM 4414</strain>
    </source>
</reference>
<proteinExistence type="predicted"/>
<protein>
    <submittedName>
        <fullName evidence="1">Uncharacterized protein</fullName>
    </submittedName>
</protein>
<evidence type="ECO:0000313" key="1">
    <source>
        <dbReference type="EMBL" id="MFB9557690.1"/>
    </source>
</evidence>
<gene>
    <name evidence="1" type="ORF">ACFFTP_26325</name>
</gene>
<dbReference type="EMBL" id="JBHMCT010000018">
    <property type="protein sequence ID" value="MFB9557690.1"/>
    <property type="molecule type" value="Genomic_DNA"/>
</dbReference>
<comment type="caution">
    <text evidence="1">The sequence shown here is derived from an EMBL/GenBank/DDBJ whole genome shotgun (WGS) entry which is preliminary data.</text>
</comment>
<keyword evidence="2" id="KW-1185">Reference proteome</keyword>